<reference evidence="1" key="2">
    <citation type="submission" date="2022-05" db="EMBL/GenBank/DDBJ databases">
        <authorList>
            <person name="Kunte H.-J."/>
        </authorList>
    </citation>
    <scope>NUCLEOTIDE SEQUENCE</scope>
    <source>
        <strain evidence="1">G5</strain>
    </source>
</reference>
<reference evidence="1" key="1">
    <citation type="journal article" date="2022" name="Microbiol. Resour. Announc.">
        <title>Genome Sequence of Cupriavidus campinensis Strain G5, a Member of a Bacterial Consortium Capable of Polyethylene Degradation.</title>
        <authorList>
            <person name="Schneider B."/>
            <person name="Pfeiffer F."/>
            <person name="Dyall-Smith M."/>
            <person name="Kunte H.J."/>
        </authorList>
    </citation>
    <scope>NUCLEOTIDE SEQUENCE</scope>
    <source>
        <strain evidence="1">G5</strain>
    </source>
</reference>
<gene>
    <name evidence="1" type="ORF">M5D45_03420</name>
</gene>
<accession>A0AAE9HZT6</accession>
<evidence type="ECO:0008006" key="3">
    <source>
        <dbReference type="Google" id="ProtNLM"/>
    </source>
</evidence>
<sequence length="143" mass="14898">MPADFPPSFPLSFPLSVLTQRLLGGAAVLLLAACAQAPANRFDVDAFLRASDTAMPEVLGNPDFLKATRVPHTQCATLLQSAHSGVLEDLPASNAARGPAWLLHPADAPDKVWLVVGVAGGERTCHGPLPADAMKVLADRAKG</sequence>
<dbReference type="RefSeq" id="WP_250025094.1">
    <property type="nucleotide sequence ID" value="NZ_CP043440.1"/>
</dbReference>
<dbReference type="KEGG" id="ccam:M5D45_03420"/>
<evidence type="ECO:0000313" key="1">
    <source>
        <dbReference type="EMBL" id="URF04908.1"/>
    </source>
</evidence>
<name>A0AAE9HZT6_9BURK</name>
<organism evidence="1 2">
    <name type="scientific">Cupriavidus campinensis</name>
    <dbReference type="NCBI Taxonomy" id="151783"/>
    <lineage>
        <taxon>Bacteria</taxon>
        <taxon>Pseudomonadati</taxon>
        <taxon>Pseudomonadota</taxon>
        <taxon>Betaproteobacteria</taxon>
        <taxon>Burkholderiales</taxon>
        <taxon>Burkholderiaceae</taxon>
        <taxon>Cupriavidus</taxon>
    </lineage>
</organism>
<dbReference type="EMBL" id="CP097330">
    <property type="protein sequence ID" value="URF04908.1"/>
    <property type="molecule type" value="Genomic_DNA"/>
</dbReference>
<protein>
    <recommendedName>
        <fullName evidence="3">Lipoprotein transmembrane</fullName>
    </recommendedName>
</protein>
<evidence type="ECO:0000313" key="2">
    <source>
        <dbReference type="Proteomes" id="UP001056132"/>
    </source>
</evidence>
<dbReference type="Proteomes" id="UP001056132">
    <property type="component" value="Chromosome 1"/>
</dbReference>
<proteinExistence type="predicted"/>
<dbReference type="AlphaFoldDB" id="A0AAE9HZT6"/>